<dbReference type="NCBIfam" id="TIGR00243">
    <property type="entry name" value="Dxr"/>
    <property type="match status" value="1"/>
</dbReference>
<dbReference type="HAMAP" id="MF_00183">
    <property type="entry name" value="DXP_reductoisom"/>
    <property type="match status" value="1"/>
</dbReference>
<keyword evidence="4 9" id="KW-0521">NADP</keyword>
<dbReference type="InterPro" id="IPR036169">
    <property type="entry name" value="DXPR_C_sf"/>
</dbReference>
<name>A0ABU9H815_9GAMM</name>
<dbReference type="SUPFAM" id="SSF55347">
    <property type="entry name" value="Glyceraldehyde-3-phosphate dehydrogenase-like, C-terminal domain"/>
    <property type="match status" value="1"/>
</dbReference>
<evidence type="ECO:0000256" key="2">
    <source>
        <dbReference type="ARBA" id="ARBA00006825"/>
    </source>
</evidence>
<feature type="binding site" evidence="9">
    <location>
        <position position="38"/>
    </location>
    <ligand>
        <name>NADPH</name>
        <dbReference type="ChEBI" id="CHEBI:57783"/>
    </ligand>
</feature>
<dbReference type="Pfam" id="PF08436">
    <property type="entry name" value="DXP_redisom_C"/>
    <property type="match status" value="1"/>
</dbReference>
<feature type="binding site" evidence="9">
    <location>
        <position position="151"/>
    </location>
    <ligand>
        <name>Mn(2+)</name>
        <dbReference type="ChEBI" id="CHEBI:29035"/>
    </ligand>
</feature>
<dbReference type="PIRSF" id="PIRSF006205">
    <property type="entry name" value="Dxp_reductismrs"/>
    <property type="match status" value="1"/>
</dbReference>
<dbReference type="InterPro" id="IPR013644">
    <property type="entry name" value="DXP_reductoisomerase_C"/>
</dbReference>
<evidence type="ECO:0000256" key="3">
    <source>
        <dbReference type="ARBA" id="ARBA00022723"/>
    </source>
</evidence>
<feature type="binding site" evidence="9">
    <location>
        <position position="123"/>
    </location>
    <ligand>
        <name>NADPH</name>
        <dbReference type="ChEBI" id="CHEBI:57783"/>
    </ligand>
</feature>
<feature type="binding site" evidence="9">
    <location>
        <position position="125"/>
    </location>
    <ligand>
        <name>NADPH</name>
        <dbReference type="ChEBI" id="CHEBI:57783"/>
    </ligand>
</feature>
<dbReference type="PANTHER" id="PTHR30525">
    <property type="entry name" value="1-DEOXY-D-XYLULOSE 5-PHOSPHATE REDUCTOISOMERASE"/>
    <property type="match status" value="1"/>
</dbReference>
<keyword evidence="7 9" id="KW-0414">Isoprene biosynthesis</keyword>
<proteinExistence type="inferred from homology"/>
<dbReference type="SUPFAM" id="SSF51735">
    <property type="entry name" value="NAD(P)-binding Rossmann-fold domains"/>
    <property type="match status" value="1"/>
</dbReference>
<comment type="similarity">
    <text evidence="2 9">Belongs to the DXR family.</text>
</comment>
<keyword evidence="9" id="KW-0460">Magnesium</keyword>
<evidence type="ECO:0000256" key="4">
    <source>
        <dbReference type="ARBA" id="ARBA00022857"/>
    </source>
</evidence>
<sequence>MKKLAVLGATGSIGDSTLSVCRHNPGLYNVEFLYAATNVDKMLALCIEFEPTYVALSNDLASLKLKQQLKDHKLNCQVLPETEVLSLLGSAEIDSVMAAIVGAAGLKTTLAAVYAGKEIFLANKESLVMSGALFIDAVKQSGAKLWPVDSEHNAIYQSMSPMLQENIGHCDLDTGGVSKILLTGSGGPFLNKALNEFTSITPDAAIKHPNWSMGPKISIDSATMMNKGLEYIEARWLFNTNKDQLKVIIHPQSVIHSMVQYKDGSVISQMGNADMRIPIAHVMGGEKRIISGAEGFDFFSSANFTFVEPDYNRYPCLKLAIQACYEGQHATTTLNAANEIAVQAFLDERIKFTNISTIVEHVLNQLTHQAVSSIDELLVIDKMARDSAVELINRGIIC</sequence>
<evidence type="ECO:0000256" key="1">
    <source>
        <dbReference type="ARBA" id="ARBA00005094"/>
    </source>
</evidence>
<feature type="binding site" evidence="9">
    <location>
        <position position="226"/>
    </location>
    <ligand>
        <name>1-deoxy-D-xylulose 5-phosphate</name>
        <dbReference type="ChEBI" id="CHEBI:57792"/>
    </ligand>
</feature>
<feature type="binding site" evidence="9">
    <location>
        <position position="230"/>
    </location>
    <ligand>
        <name>Mn(2+)</name>
        <dbReference type="ChEBI" id="CHEBI:29035"/>
    </ligand>
</feature>
<evidence type="ECO:0000256" key="9">
    <source>
        <dbReference type="HAMAP-Rule" id="MF_00183"/>
    </source>
</evidence>
<feature type="binding site" evidence="9">
    <location>
        <position position="36"/>
    </location>
    <ligand>
        <name>NADPH</name>
        <dbReference type="ChEBI" id="CHEBI:57783"/>
    </ligand>
</feature>
<comment type="pathway">
    <text evidence="1 9">Isoprenoid biosynthesis; isopentenyl diphosphate biosynthesis via DXP pathway; isopentenyl diphosphate from 1-deoxy-D-xylulose 5-phosphate: step 1/6.</text>
</comment>
<evidence type="ECO:0000256" key="5">
    <source>
        <dbReference type="ARBA" id="ARBA00023002"/>
    </source>
</evidence>
<dbReference type="InterPro" id="IPR036291">
    <property type="entry name" value="NAD(P)-bd_dom_sf"/>
</dbReference>
<dbReference type="Proteomes" id="UP001366060">
    <property type="component" value="Unassembled WGS sequence"/>
</dbReference>
<gene>
    <name evidence="13" type="primary">ispC</name>
    <name evidence="9" type="synonym">dxr</name>
    <name evidence="13" type="ORF">V6255_02540</name>
</gene>
<dbReference type="Gene3D" id="1.10.1740.10">
    <property type="match status" value="1"/>
</dbReference>
<dbReference type="InterPro" id="IPR013512">
    <property type="entry name" value="DXP_reductoisomerase_N"/>
</dbReference>
<keyword evidence="5 9" id="KW-0560">Oxidoreductase</keyword>
<feature type="domain" description="DXP reductoisomerase C-terminal" evidence="12">
    <location>
        <begin position="270"/>
        <end position="386"/>
    </location>
</feature>
<feature type="binding site" evidence="9">
    <location>
        <position position="11"/>
    </location>
    <ligand>
        <name>NADPH</name>
        <dbReference type="ChEBI" id="CHEBI:57783"/>
    </ligand>
</feature>
<evidence type="ECO:0000256" key="8">
    <source>
        <dbReference type="ARBA" id="ARBA00048543"/>
    </source>
</evidence>
<dbReference type="NCBIfam" id="NF003938">
    <property type="entry name" value="PRK05447.1-1"/>
    <property type="match status" value="1"/>
</dbReference>
<comment type="function">
    <text evidence="9">Catalyzes the NADPH-dependent rearrangement and reduction of 1-deoxy-D-xylulose-5-phosphate (DXP) to 2-C-methyl-D-erythritol 4-phosphate (MEP).</text>
</comment>
<comment type="caution">
    <text evidence="13">The sequence shown here is derived from an EMBL/GenBank/DDBJ whole genome shotgun (WGS) entry which is preliminary data.</text>
</comment>
<dbReference type="InterPro" id="IPR003821">
    <property type="entry name" value="DXP_reductoisomerase"/>
</dbReference>
<feature type="binding site" evidence="9">
    <location>
        <position position="13"/>
    </location>
    <ligand>
        <name>NADPH</name>
        <dbReference type="ChEBI" id="CHEBI:57783"/>
    </ligand>
</feature>
<feature type="binding site" evidence="9">
    <location>
        <position position="221"/>
    </location>
    <ligand>
        <name>1-deoxy-D-xylulose 5-phosphate</name>
        <dbReference type="ChEBI" id="CHEBI:57792"/>
    </ligand>
</feature>
<evidence type="ECO:0000259" key="11">
    <source>
        <dbReference type="Pfam" id="PF08436"/>
    </source>
</evidence>
<dbReference type="InterPro" id="IPR026877">
    <property type="entry name" value="DXPR_C"/>
</dbReference>
<evidence type="ECO:0000259" key="10">
    <source>
        <dbReference type="Pfam" id="PF02670"/>
    </source>
</evidence>
<evidence type="ECO:0000313" key="13">
    <source>
        <dbReference type="EMBL" id="MEL0658006.1"/>
    </source>
</evidence>
<evidence type="ECO:0000256" key="6">
    <source>
        <dbReference type="ARBA" id="ARBA00023211"/>
    </source>
</evidence>
<evidence type="ECO:0000259" key="12">
    <source>
        <dbReference type="Pfam" id="PF13288"/>
    </source>
</evidence>
<comment type="catalytic activity">
    <reaction evidence="8">
        <text>2-C-methyl-D-erythritol 4-phosphate + NADP(+) = 1-deoxy-D-xylulose 5-phosphate + NADPH + H(+)</text>
        <dbReference type="Rhea" id="RHEA:13717"/>
        <dbReference type="ChEBI" id="CHEBI:15378"/>
        <dbReference type="ChEBI" id="CHEBI:57783"/>
        <dbReference type="ChEBI" id="CHEBI:57792"/>
        <dbReference type="ChEBI" id="CHEBI:58262"/>
        <dbReference type="ChEBI" id="CHEBI:58349"/>
        <dbReference type="EC" id="1.1.1.267"/>
    </reaction>
    <physiologicalReaction direction="right-to-left" evidence="8">
        <dbReference type="Rhea" id="RHEA:13719"/>
    </physiologicalReaction>
</comment>
<dbReference type="RefSeq" id="WP_341626729.1">
    <property type="nucleotide sequence ID" value="NZ_JBAKBA010000003.1"/>
</dbReference>
<comment type="caution">
    <text evidence="9">Lacks conserved residue(s) required for the propagation of feature annotation.</text>
</comment>
<dbReference type="GO" id="GO:0030604">
    <property type="term" value="F:1-deoxy-D-xylulose-5-phosphate reductoisomerase activity"/>
    <property type="evidence" value="ECO:0007669"/>
    <property type="project" value="UniProtKB-EC"/>
</dbReference>
<feature type="binding site" evidence="9">
    <location>
        <position position="230"/>
    </location>
    <ligand>
        <name>1-deoxy-D-xylulose 5-phosphate</name>
        <dbReference type="ChEBI" id="CHEBI:57792"/>
    </ligand>
</feature>
<feature type="domain" description="1-deoxy-D-xylulose 5-phosphate reductoisomerase C-terminal" evidence="11">
    <location>
        <begin position="145"/>
        <end position="238"/>
    </location>
</feature>
<dbReference type="PANTHER" id="PTHR30525:SF0">
    <property type="entry name" value="1-DEOXY-D-XYLULOSE 5-PHOSPHATE REDUCTOISOMERASE, CHLOROPLASTIC"/>
    <property type="match status" value="1"/>
</dbReference>
<keyword evidence="6 9" id="KW-0464">Manganese</keyword>
<feature type="binding site" evidence="9">
    <location>
        <position position="10"/>
    </location>
    <ligand>
        <name>NADPH</name>
        <dbReference type="ChEBI" id="CHEBI:57783"/>
    </ligand>
</feature>
<evidence type="ECO:0000313" key="14">
    <source>
        <dbReference type="Proteomes" id="UP001366060"/>
    </source>
</evidence>
<keyword evidence="3 9" id="KW-0479">Metal-binding</keyword>
<feature type="binding site" evidence="9">
    <location>
        <position position="12"/>
    </location>
    <ligand>
        <name>NADPH</name>
        <dbReference type="ChEBI" id="CHEBI:57783"/>
    </ligand>
</feature>
<feature type="binding site" evidence="9">
    <location>
        <position position="208"/>
    </location>
    <ligand>
        <name>1-deoxy-D-xylulose 5-phosphate</name>
        <dbReference type="ChEBI" id="CHEBI:57792"/>
    </ligand>
</feature>
<reference evidence="13 14" key="1">
    <citation type="submission" date="2024-02" db="EMBL/GenBank/DDBJ databases">
        <title>Bacteria isolated from the canopy kelp, Nereocystis luetkeana.</title>
        <authorList>
            <person name="Pfister C.A."/>
            <person name="Younker I.T."/>
            <person name="Light S.H."/>
        </authorList>
    </citation>
    <scope>NUCLEOTIDE SEQUENCE [LARGE SCALE GENOMIC DNA]</scope>
    <source>
        <strain evidence="13 14">TI.2.07</strain>
    </source>
</reference>
<dbReference type="SUPFAM" id="SSF69055">
    <property type="entry name" value="1-deoxy-D-xylulose-5-phosphate reductoisomerase, C-terminal domain"/>
    <property type="match status" value="1"/>
</dbReference>
<feature type="binding site" evidence="9">
    <location>
        <position position="214"/>
    </location>
    <ligand>
        <name>NADPH</name>
        <dbReference type="ChEBI" id="CHEBI:57783"/>
    </ligand>
</feature>
<dbReference type="Pfam" id="PF13288">
    <property type="entry name" value="DXPR_C"/>
    <property type="match status" value="1"/>
</dbReference>
<feature type="binding site" evidence="9">
    <location>
        <position position="124"/>
    </location>
    <ligand>
        <name>1-deoxy-D-xylulose 5-phosphate</name>
        <dbReference type="ChEBI" id="CHEBI:57792"/>
    </ligand>
</feature>
<comment type="cofactor">
    <cofactor evidence="9">
        <name>Mg(2+)</name>
        <dbReference type="ChEBI" id="CHEBI:18420"/>
    </cofactor>
    <cofactor evidence="9">
        <name>Mn(2+)</name>
        <dbReference type="ChEBI" id="CHEBI:29035"/>
    </cofactor>
</comment>
<evidence type="ECO:0000256" key="7">
    <source>
        <dbReference type="ARBA" id="ARBA00023229"/>
    </source>
</evidence>
<dbReference type="EC" id="1.1.1.267" evidence="9"/>
<feature type="binding site" evidence="9">
    <location>
        <position position="151"/>
    </location>
    <ligand>
        <name>1-deoxy-D-xylulose 5-phosphate</name>
        <dbReference type="ChEBI" id="CHEBI:57792"/>
    </ligand>
</feature>
<keyword evidence="14" id="KW-1185">Reference proteome</keyword>
<feature type="binding site" evidence="9">
    <location>
        <position position="150"/>
    </location>
    <ligand>
        <name>1-deoxy-D-xylulose 5-phosphate</name>
        <dbReference type="ChEBI" id="CHEBI:57792"/>
    </ligand>
</feature>
<protein>
    <recommendedName>
        <fullName evidence="9">1-deoxy-D-xylulose 5-phosphate reductoisomerase</fullName>
        <shortName evidence="9">DXP reductoisomerase</shortName>
        <ecNumber evidence="9">1.1.1.267</ecNumber>
    </recommendedName>
    <alternativeName>
        <fullName evidence="9">1-deoxyxylulose-5-phosphate reductoisomerase</fullName>
    </alternativeName>
    <alternativeName>
        <fullName evidence="9">2-C-methyl-D-erythritol 4-phosphate synthase</fullName>
    </alternativeName>
</protein>
<organism evidence="13 14">
    <name type="scientific">Psychromonas arctica</name>
    <dbReference type="NCBI Taxonomy" id="168275"/>
    <lineage>
        <taxon>Bacteria</taxon>
        <taxon>Pseudomonadati</taxon>
        <taxon>Pseudomonadota</taxon>
        <taxon>Gammaproteobacteria</taxon>
        <taxon>Alteromonadales</taxon>
        <taxon>Psychromonadaceae</taxon>
        <taxon>Psychromonas</taxon>
    </lineage>
</organism>
<feature type="domain" description="1-deoxy-D-xylulose 5-phosphate reductoisomerase N-terminal" evidence="10">
    <location>
        <begin position="4"/>
        <end position="131"/>
    </location>
</feature>
<feature type="binding site" evidence="9">
    <location>
        <position position="185"/>
    </location>
    <ligand>
        <name>1-deoxy-D-xylulose 5-phosphate</name>
        <dbReference type="ChEBI" id="CHEBI:57792"/>
    </ligand>
</feature>
<dbReference type="Gene3D" id="3.40.50.720">
    <property type="entry name" value="NAD(P)-binding Rossmann-like Domain"/>
    <property type="match status" value="1"/>
</dbReference>
<feature type="binding site" evidence="9">
    <location>
        <position position="149"/>
    </location>
    <ligand>
        <name>Mn(2+)</name>
        <dbReference type="ChEBI" id="CHEBI:29035"/>
    </ligand>
</feature>
<feature type="binding site" evidence="9">
    <location>
        <position position="227"/>
    </location>
    <ligand>
        <name>1-deoxy-D-xylulose 5-phosphate</name>
        <dbReference type="ChEBI" id="CHEBI:57792"/>
    </ligand>
</feature>
<dbReference type="EMBL" id="JBAKBA010000003">
    <property type="protein sequence ID" value="MEL0658006.1"/>
    <property type="molecule type" value="Genomic_DNA"/>
</dbReference>
<accession>A0ABU9H815</accession>
<dbReference type="Pfam" id="PF02670">
    <property type="entry name" value="DXP_reductoisom"/>
    <property type="match status" value="1"/>
</dbReference>